<dbReference type="EMBL" id="JAVDQA010000001">
    <property type="protein sequence ID" value="MDR6299775.1"/>
    <property type="molecule type" value="Genomic_DNA"/>
</dbReference>
<protein>
    <recommendedName>
        <fullName evidence="3">DUF1853 family protein</fullName>
    </recommendedName>
</protein>
<comment type="caution">
    <text evidence="1">The sequence shown here is derived from an EMBL/GenBank/DDBJ whole genome shotgun (WGS) entry which is preliminary data.</text>
</comment>
<reference evidence="1 2" key="1">
    <citation type="submission" date="2023-07" db="EMBL/GenBank/DDBJ databases">
        <title>Genomic Encyclopedia of Type Strains, Phase IV (KMG-IV): sequencing the most valuable type-strain genomes for metagenomic binning, comparative biology and taxonomic classification.</title>
        <authorList>
            <person name="Goeker M."/>
        </authorList>
    </citation>
    <scope>NUCLEOTIDE SEQUENCE [LARGE SCALE GENOMIC DNA]</scope>
    <source>
        <strain evidence="1 2">DSM 102814</strain>
    </source>
</reference>
<evidence type="ECO:0008006" key="3">
    <source>
        <dbReference type="Google" id="ProtNLM"/>
    </source>
</evidence>
<sequence>MLGKRAERFFEIAINQDEDYKFLAGNLQIIHEKQTLGEFDFFLKEKASNQIFHVELVYKFYVYDPDFENELDCWIGPNRKDSLIRKIKRLKEHQLPLLFREESSDSLKKFQLNPESIQQKVCFKANLFIPKRFQHQTFLHINNDCIVGFWIHSNEFTKAEYGSFQFYSPKKKNWPIEPEQNQTWKNFDEINSEIEYLFQHKKAALLWMKKDTQTFERFFVVWW</sequence>
<accession>A0ABU1K2E2</accession>
<dbReference type="Pfam" id="PF08907">
    <property type="entry name" value="DUF1853"/>
    <property type="match status" value="1"/>
</dbReference>
<dbReference type="InterPro" id="IPR015003">
    <property type="entry name" value="DUF1853"/>
</dbReference>
<organism evidence="1 2">
    <name type="scientific">Mesonia maritima</name>
    <dbReference type="NCBI Taxonomy" id="1793873"/>
    <lineage>
        <taxon>Bacteria</taxon>
        <taxon>Pseudomonadati</taxon>
        <taxon>Bacteroidota</taxon>
        <taxon>Flavobacteriia</taxon>
        <taxon>Flavobacteriales</taxon>
        <taxon>Flavobacteriaceae</taxon>
        <taxon>Mesonia</taxon>
    </lineage>
</organism>
<proteinExistence type="predicted"/>
<keyword evidence="2" id="KW-1185">Reference proteome</keyword>
<evidence type="ECO:0000313" key="1">
    <source>
        <dbReference type="EMBL" id="MDR6299775.1"/>
    </source>
</evidence>
<name>A0ABU1K2E2_9FLAO</name>
<evidence type="ECO:0000313" key="2">
    <source>
        <dbReference type="Proteomes" id="UP001257659"/>
    </source>
</evidence>
<dbReference type="Proteomes" id="UP001257659">
    <property type="component" value="Unassembled WGS sequence"/>
</dbReference>
<gene>
    <name evidence="1" type="ORF">GGR31_000391</name>
</gene>